<reference evidence="4" key="1">
    <citation type="submission" date="2018-05" db="EMBL/GenBank/DDBJ databases">
        <authorList>
            <consortium name="PulseNet: The National Subtyping Network for Foodborne Disease Surveillance"/>
            <person name="Tarr C.L."/>
            <person name="Trees E."/>
            <person name="Katz L.S."/>
            <person name="Carleton-Romer H.A."/>
            <person name="Stroika S."/>
            <person name="Kucerova Z."/>
            <person name="Roache K.F."/>
            <person name="Sabol A.L."/>
            <person name="Besser J."/>
            <person name="Gerner-Smidt P."/>
        </authorList>
    </citation>
    <scope>NUCLEOTIDE SEQUENCE</scope>
    <source>
        <strain evidence="4">D2813</strain>
    </source>
</reference>
<dbReference type="Gene3D" id="3.90.550.10">
    <property type="entry name" value="Spore Coat Polysaccharide Biosynthesis Protein SpsA, Chain A"/>
    <property type="match status" value="1"/>
</dbReference>
<dbReference type="InterPro" id="IPR002495">
    <property type="entry name" value="Glyco_trans_8"/>
</dbReference>
<dbReference type="InterPro" id="IPR050748">
    <property type="entry name" value="Glycosyltrans_8_dom-fam"/>
</dbReference>
<dbReference type="GO" id="GO:0016757">
    <property type="term" value="F:glycosyltransferase activity"/>
    <property type="evidence" value="ECO:0007669"/>
    <property type="project" value="UniProtKB-KW"/>
</dbReference>
<name>A0A5L4R1I0_CAMUP</name>
<dbReference type="InterPro" id="IPR029044">
    <property type="entry name" value="Nucleotide-diphossugar_trans"/>
</dbReference>
<dbReference type="SUPFAM" id="SSF53448">
    <property type="entry name" value="Nucleotide-diphospho-sugar transferases"/>
    <property type="match status" value="1"/>
</dbReference>
<keyword evidence="2 4" id="KW-0808">Transferase</keyword>
<evidence type="ECO:0000313" key="4">
    <source>
        <dbReference type="EMBL" id="EAJ7104124.1"/>
    </source>
</evidence>
<dbReference type="RefSeq" id="WP_257424747.1">
    <property type="nucleotide sequence ID" value="NZ_JANKIQ010000001.1"/>
</dbReference>
<dbReference type="PANTHER" id="PTHR13778:SF47">
    <property type="entry name" value="LIPOPOLYSACCHARIDE 1,3-GALACTOSYLTRANSFERASE"/>
    <property type="match status" value="1"/>
</dbReference>
<dbReference type="EMBL" id="AACABH010000003">
    <property type="protein sequence ID" value="EAJ7104124.1"/>
    <property type="molecule type" value="Genomic_DNA"/>
</dbReference>
<proteinExistence type="predicted"/>
<evidence type="ECO:0000256" key="3">
    <source>
        <dbReference type="ARBA" id="ARBA00022723"/>
    </source>
</evidence>
<organism evidence="4">
    <name type="scientific">Campylobacter upsaliensis</name>
    <dbReference type="NCBI Taxonomy" id="28080"/>
    <lineage>
        <taxon>Bacteria</taxon>
        <taxon>Pseudomonadati</taxon>
        <taxon>Campylobacterota</taxon>
        <taxon>Epsilonproteobacteria</taxon>
        <taxon>Campylobacterales</taxon>
        <taxon>Campylobacteraceae</taxon>
        <taxon>Campylobacter</taxon>
    </lineage>
</organism>
<keyword evidence="1" id="KW-0328">Glycosyltransferase</keyword>
<dbReference type="Pfam" id="PF01501">
    <property type="entry name" value="Glyco_transf_8"/>
    <property type="match status" value="1"/>
</dbReference>
<dbReference type="PANTHER" id="PTHR13778">
    <property type="entry name" value="GLYCOSYLTRANSFERASE 8 DOMAIN-CONTAINING PROTEIN"/>
    <property type="match status" value="1"/>
</dbReference>
<keyword evidence="3" id="KW-0479">Metal-binding</keyword>
<sequence>MYHIFLTADEKYVKFSSVLMSSIIKNATQDYERRPFCFHILSDFISDTTKEKLKILQKSLSEIYPCEIKIHIQDDAQFEKYPSSGAAQNNKLSYYRLKFMSFLDDDGGDKCLYLDSDMLVLSDLRELFALDLKDKIVAVVGDMGSKRAKIKFKENNEKKTFYFDENYFNAGFLLINVKEYQKAHIEERCEDLASKCFYIKSADQDLLNACIEPKKRLKLDFAWNFFTIAYAYVITKDDKKGYLNYTKEEFNRSFENPKILHLCFKPWKFLRSFVDSKGRNINELWWEEAIKTPAFNTELLELKSHIKDHLLYASLGALLHRYTKNFNLLKIAHLLNHQEEDLKIAQNEQNFSDQDFALFLLLGEMILHARAKKKGAFSVFLKALKCISSYEKYARR</sequence>
<evidence type="ECO:0000256" key="1">
    <source>
        <dbReference type="ARBA" id="ARBA00022676"/>
    </source>
</evidence>
<dbReference type="CDD" id="cd04194">
    <property type="entry name" value="GT8_A4GalT_like"/>
    <property type="match status" value="1"/>
</dbReference>
<protein>
    <submittedName>
        <fullName evidence="4">Glycosyltransferase family 8 protein</fullName>
    </submittedName>
</protein>
<comment type="caution">
    <text evidence="4">The sequence shown here is derived from an EMBL/GenBank/DDBJ whole genome shotgun (WGS) entry which is preliminary data.</text>
</comment>
<dbReference type="GO" id="GO:0046872">
    <property type="term" value="F:metal ion binding"/>
    <property type="evidence" value="ECO:0007669"/>
    <property type="project" value="UniProtKB-KW"/>
</dbReference>
<evidence type="ECO:0000256" key="2">
    <source>
        <dbReference type="ARBA" id="ARBA00022679"/>
    </source>
</evidence>
<gene>
    <name evidence="4" type="ORF">YZ54_01205</name>
</gene>
<accession>A0A5L4R1I0</accession>
<dbReference type="AlphaFoldDB" id="A0A5L4R1I0"/>